<dbReference type="InterPro" id="IPR004843">
    <property type="entry name" value="Calcineurin-like_PHP"/>
</dbReference>
<dbReference type="RefSeq" id="WP_035120882.1">
    <property type="nucleotide sequence ID" value="NZ_JRNE01000037.1"/>
</dbReference>
<dbReference type="InterPro" id="IPR029052">
    <property type="entry name" value="Metallo-depent_PP-like"/>
</dbReference>
<dbReference type="Proteomes" id="UP000029548">
    <property type="component" value="Unassembled WGS sequence"/>
</dbReference>
<feature type="domain" description="Calcineurin-like phosphoesterase" evidence="1">
    <location>
        <begin position="10"/>
        <end position="233"/>
    </location>
</feature>
<dbReference type="AlphaFoldDB" id="A0A095Y5S3"/>
<sequence>MADDDHPSTTLWAVSDLHVAVKANKAVVEALRPRNPADWLIVAGDVAERPELVLKTLGELSRRWAQVIWVPGNHELFCRGADAHVGEDRYAQLVEGCRRLGVLTPEDPYPEFGGVTICPLFTLYDYSWRPAGTTIAEALEMAGASQVIMTDEFAIKPFVDPVLWCRRRLAYTVRRLARVDGPTILVNHWPLAREPLSAVFYPELSMWAGTRHTQDWGTRYQARHVIYGHLHIPGTTVVDGVPHTEVSLGYPREWQPREGDRTWPYPVMEVR</sequence>
<dbReference type="SUPFAM" id="SSF56300">
    <property type="entry name" value="Metallo-dependent phosphatases"/>
    <property type="match status" value="1"/>
</dbReference>
<dbReference type="GO" id="GO:0016787">
    <property type="term" value="F:hydrolase activity"/>
    <property type="evidence" value="ECO:0007669"/>
    <property type="project" value="InterPro"/>
</dbReference>
<dbReference type="InterPro" id="IPR052963">
    <property type="entry name" value="Pantetheine_PDE"/>
</dbReference>
<dbReference type="PANTHER" id="PTHR36492:SF2">
    <property type="entry name" value="[ACYL-CARRIER-PROTEIN] PHOSPHODIESTERASE PPTH"/>
    <property type="match status" value="1"/>
</dbReference>
<dbReference type="Pfam" id="PF00149">
    <property type="entry name" value="Metallophos"/>
    <property type="match status" value="1"/>
</dbReference>
<evidence type="ECO:0000313" key="3">
    <source>
        <dbReference type="Proteomes" id="UP000029548"/>
    </source>
</evidence>
<accession>A0A095Y5S3</accession>
<organism evidence="2 3">
    <name type="scientific">Corynebacterium freneyi DNF00450</name>
    <dbReference type="NCBI Taxonomy" id="1287475"/>
    <lineage>
        <taxon>Bacteria</taxon>
        <taxon>Bacillati</taxon>
        <taxon>Actinomycetota</taxon>
        <taxon>Actinomycetes</taxon>
        <taxon>Mycobacteriales</taxon>
        <taxon>Corynebacteriaceae</taxon>
        <taxon>Corynebacterium</taxon>
    </lineage>
</organism>
<dbReference type="CDD" id="cd00838">
    <property type="entry name" value="MPP_superfamily"/>
    <property type="match status" value="1"/>
</dbReference>
<evidence type="ECO:0000313" key="2">
    <source>
        <dbReference type="EMBL" id="KGF17633.1"/>
    </source>
</evidence>
<dbReference type="EMBL" id="JRNE01000037">
    <property type="protein sequence ID" value="KGF17633.1"/>
    <property type="molecule type" value="Genomic_DNA"/>
</dbReference>
<proteinExistence type="predicted"/>
<dbReference type="PANTHER" id="PTHR36492">
    <property type="match status" value="1"/>
</dbReference>
<dbReference type="Gene3D" id="3.60.21.10">
    <property type="match status" value="1"/>
</dbReference>
<reference evidence="2 3" key="1">
    <citation type="submission" date="2014-07" db="EMBL/GenBank/DDBJ databases">
        <authorList>
            <person name="McCorrison J."/>
            <person name="Sanka R."/>
            <person name="Torralba M."/>
            <person name="Gillis M."/>
            <person name="Haft D.H."/>
            <person name="Methe B."/>
            <person name="Sutton G."/>
            <person name="Nelson K.E."/>
        </authorList>
    </citation>
    <scope>NUCLEOTIDE SEQUENCE [LARGE SCALE GENOMIC DNA]</scope>
    <source>
        <strain evidence="2 3">DNF00450</strain>
    </source>
</reference>
<name>A0A095Y5S3_9CORY</name>
<comment type="caution">
    <text evidence="2">The sequence shown here is derived from an EMBL/GenBank/DDBJ whole genome shotgun (WGS) entry which is preliminary data.</text>
</comment>
<evidence type="ECO:0000259" key="1">
    <source>
        <dbReference type="Pfam" id="PF00149"/>
    </source>
</evidence>
<gene>
    <name evidence="2" type="ORF">HMPREF1650_03540</name>
</gene>
<dbReference type="eggNOG" id="COG1409">
    <property type="taxonomic scope" value="Bacteria"/>
</dbReference>
<protein>
    <submittedName>
        <fullName evidence="2">Serine/threonine protein phosphatase</fullName>
    </submittedName>
</protein>